<dbReference type="GO" id="GO:0003700">
    <property type="term" value="F:DNA-binding transcription factor activity"/>
    <property type="evidence" value="ECO:0007669"/>
    <property type="project" value="InterPro"/>
</dbReference>
<evidence type="ECO:0000256" key="1">
    <source>
        <dbReference type="ARBA" id="ARBA00005510"/>
    </source>
</evidence>
<organism evidence="8 9">
    <name type="scientific">Dichanthelium oligosanthes</name>
    <dbReference type="NCBI Taxonomy" id="888268"/>
    <lineage>
        <taxon>Eukaryota</taxon>
        <taxon>Viridiplantae</taxon>
        <taxon>Streptophyta</taxon>
        <taxon>Embryophyta</taxon>
        <taxon>Tracheophyta</taxon>
        <taxon>Spermatophyta</taxon>
        <taxon>Magnoliopsida</taxon>
        <taxon>Liliopsida</taxon>
        <taxon>Poales</taxon>
        <taxon>Poaceae</taxon>
        <taxon>PACMAD clade</taxon>
        <taxon>Panicoideae</taxon>
        <taxon>Panicodae</taxon>
        <taxon>Paniceae</taxon>
        <taxon>Dichantheliinae</taxon>
        <taxon>Dichanthelium</taxon>
    </lineage>
</organism>
<dbReference type="GO" id="GO:0000976">
    <property type="term" value="F:transcription cis-regulatory region binding"/>
    <property type="evidence" value="ECO:0007669"/>
    <property type="project" value="TreeGrafter"/>
</dbReference>
<gene>
    <name evidence="8" type="ORF">BAE44_0021044</name>
</gene>
<dbReference type="Gene3D" id="4.10.280.10">
    <property type="entry name" value="Helix-loop-helix DNA-binding domain"/>
    <property type="match status" value="1"/>
</dbReference>
<comment type="subcellular location">
    <subcellularLocation>
        <location evidence="4">Nucleus</location>
    </subcellularLocation>
</comment>
<dbReference type="EMBL" id="LWDX02058246">
    <property type="protein sequence ID" value="OEL17934.1"/>
    <property type="molecule type" value="Genomic_DNA"/>
</dbReference>
<dbReference type="AlphaFoldDB" id="A0A1E5UYS1"/>
<evidence type="ECO:0000313" key="9">
    <source>
        <dbReference type="Proteomes" id="UP000095767"/>
    </source>
</evidence>
<dbReference type="STRING" id="888268.A0A1E5UYS1"/>
<dbReference type="Proteomes" id="UP000095767">
    <property type="component" value="Unassembled WGS sequence"/>
</dbReference>
<dbReference type="SUPFAM" id="SSF47459">
    <property type="entry name" value="HLH, helix-loop-helix DNA-binding domain"/>
    <property type="match status" value="1"/>
</dbReference>
<dbReference type="PANTHER" id="PTHR11514:SF115">
    <property type="entry name" value="TRANSCRIPTION FACTOR"/>
    <property type="match status" value="1"/>
</dbReference>
<evidence type="ECO:0000256" key="6">
    <source>
        <dbReference type="SAM" id="MobiDB-lite"/>
    </source>
</evidence>
<proteinExistence type="inferred from homology"/>
<dbReference type="Pfam" id="PF00010">
    <property type="entry name" value="HLH"/>
    <property type="match status" value="1"/>
</dbReference>
<comment type="caution">
    <text evidence="8">The sequence shown here is derived from an EMBL/GenBank/DDBJ whole genome shotgun (WGS) entry which is preliminary data.</text>
</comment>
<comment type="similarity">
    <text evidence="1">Belongs to the bHLH protein family.</text>
</comment>
<sequence>MDEFVWPAASCGPLFPESCFSAVSHHQRPALEFMPCHDVPEQWLLGDDVLDKHDNEEELQDGRAIQTPPAPLVERSRRKPGPRTDGSAMSHVEAERQRRDRLNRRFCDLRAAVPRVSRMDKASILEDAVSYISELRGRVEQLEEAAAEARRMTTASPLAHYALFGGSSDQENTALEARMIGPEEAALHLTTTAARHAPARLMAALRALDLPVQHACVCRLGGVTVQDVVVDVPSAGLREDGRLRAALHGLLLQESG</sequence>
<feature type="coiled-coil region" evidence="5">
    <location>
        <begin position="125"/>
        <end position="152"/>
    </location>
</feature>
<dbReference type="InterPro" id="IPR011598">
    <property type="entry name" value="bHLH_dom"/>
</dbReference>
<keyword evidence="4" id="KW-0539">Nucleus</keyword>
<dbReference type="GO" id="GO:0046983">
    <property type="term" value="F:protein dimerization activity"/>
    <property type="evidence" value="ECO:0007669"/>
    <property type="project" value="InterPro"/>
</dbReference>
<evidence type="ECO:0000259" key="7">
    <source>
        <dbReference type="PROSITE" id="PS50888"/>
    </source>
</evidence>
<evidence type="ECO:0000256" key="5">
    <source>
        <dbReference type="SAM" id="Coils"/>
    </source>
</evidence>
<dbReference type="GO" id="GO:0005634">
    <property type="term" value="C:nucleus"/>
    <property type="evidence" value="ECO:0007669"/>
    <property type="project" value="UniProtKB-SubCell"/>
</dbReference>
<dbReference type="PANTHER" id="PTHR11514">
    <property type="entry name" value="MYC"/>
    <property type="match status" value="1"/>
</dbReference>
<reference evidence="8 9" key="1">
    <citation type="submission" date="2016-09" db="EMBL/GenBank/DDBJ databases">
        <title>The draft genome of Dichanthelium oligosanthes: A C3 panicoid grass species.</title>
        <authorList>
            <person name="Studer A.J."/>
            <person name="Schnable J.C."/>
            <person name="Brutnell T.P."/>
        </authorList>
    </citation>
    <scope>NUCLEOTIDE SEQUENCE [LARGE SCALE GENOMIC DNA]</scope>
    <source>
        <strain evidence="9">cv. Kellogg 1175</strain>
        <tissue evidence="8">Leaf</tissue>
    </source>
</reference>
<evidence type="ECO:0000313" key="8">
    <source>
        <dbReference type="EMBL" id="OEL17934.1"/>
    </source>
</evidence>
<keyword evidence="2 4" id="KW-0805">Transcription regulation</keyword>
<dbReference type="SMART" id="SM00353">
    <property type="entry name" value="HLH"/>
    <property type="match status" value="1"/>
</dbReference>
<accession>A0A1E5UYS1</accession>
<dbReference type="PROSITE" id="PS50888">
    <property type="entry name" value="BHLH"/>
    <property type="match status" value="1"/>
</dbReference>
<feature type="domain" description="BHLH" evidence="7">
    <location>
        <begin position="86"/>
        <end position="135"/>
    </location>
</feature>
<dbReference type="InterPro" id="IPR045084">
    <property type="entry name" value="AIB/MYC-like"/>
</dbReference>
<keyword evidence="9" id="KW-1185">Reference proteome</keyword>
<keyword evidence="5" id="KW-0175">Coiled coil</keyword>
<protein>
    <recommendedName>
        <fullName evidence="4">Transcription factor</fullName>
        <shortName evidence="4">bHLH transcription factor</shortName>
    </recommendedName>
    <alternativeName>
        <fullName evidence="4">Basic helix-loop-helix protein</fullName>
    </alternativeName>
</protein>
<dbReference type="InterPro" id="IPR036638">
    <property type="entry name" value="HLH_DNA-bd_sf"/>
</dbReference>
<evidence type="ECO:0000256" key="4">
    <source>
        <dbReference type="RuleBase" id="RU369104"/>
    </source>
</evidence>
<evidence type="ECO:0000256" key="3">
    <source>
        <dbReference type="ARBA" id="ARBA00023163"/>
    </source>
</evidence>
<feature type="region of interest" description="Disordered" evidence="6">
    <location>
        <begin position="57"/>
        <end position="97"/>
    </location>
</feature>
<name>A0A1E5UYS1_9POAL</name>
<keyword evidence="3 4" id="KW-0804">Transcription</keyword>
<dbReference type="OrthoDB" id="696686at2759"/>
<evidence type="ECO:0000256" key="2">
    <source>
        <dbReference type="ARBA" id="ARBA00023015"/>
    </source>
</evidence>